<dbReference type="EMBL" id="PDCR01000002">
    <property type="protein sequence ID" value="PEG56138.1"/>
    <property type="molecule type" value="Genomic_DNA"/>
</dbReference>
<protein>
    <submittedName>
        <fullName evidence="6">Glycosyltransferase family 1 protein</fullName>
    </submittedName>
</protein>
<dbReference type="AlphaFoldDB" id="A0A1Q4HLI0"/>
<evidence type="ECO:0000256" key="1">
    <source>
        <dbReference type="ARBA" id="ARBA00022676"/>
    </source>
</evidence>
<feature type="domain" description="Glycosyl transferase family 1" evidence="3">
    <location>
        <begin position="179"/>
        <end position="328"/>
    </location>
</feature>
<evidence type="ECO:0000259" key="3">
    <source>
        <dbReference type="Pfam" id="PF00534"/>
    </source>
</evidence>
<keyword evidence="2 6" id="KW-0808">Transferase</keyword>
<keyword evidence="8" id="KW-1185">Reference proteome</keyword>
<dbReference type="Pfam" id="PF13579">
    <property type="entry name" value="Glyco_trans_4_4"/>
    <property type="match status" value="1"/>
</dbReference>
<organism evidence="6 8">
    <name type="scientific">Mycolicibacterium diernhoferi</name>
    <dbReference type="NCBI Taxonomy" id="1801"/>
    <lineage>
        <taxon>Bacteria</taxon>
        <taxon>Bacillati</taxon>
        <taxon>Actinomycetota</taxon>
        <taxon>Actinomycetes</taxon>
        <taxon>Mycobacteriales</taxon>
        <taxon>Mycobacteriaceae</taxon>
        <taxon>Mycolicibacterium</taxon>
    </lineage>
</organism>
<evidence type="ECO:0000259" key="4">
    <source>
        <dbReference type="Pfam" id="PF13579"/>
    </source>
</evidence>
<evidence type="ECO:0000313" key="6">
    <source>
        <dbReference type="EMBL" id="PEG56138.1"/>
    </source>
</evidence>
<reference evidence="6 8" key="2">
    <citation type="submission" date="2017-10" db="EMBL/GenBank/DDBJ databases">
        <title>The new phylogeny of genus Mycobacterium.</title>
        <authorList>
            <person name="Tortoli E."/>
            <person name="Trovato A."/>
            <person name="Cirillo D.M."/>
        </authorList>
    </citation>
    <scope>NUCLEOTIDE SEQUENCE [LARGE SCALE GENOMIC DNA]</scope>
    <source>
        <strain evidence="6 8">IP141170001</strain>
    </source>
</reference>
<reference evidence="5 7" key="1">
    <citation type="submission" date="2016-09" db="EMBL/GenBank/DDBJ databases">
        <title>genome sequences of unsequenced Mycobacteria.</title>
        <authorList>
            <person name="Greninger A.L."/>
            <person name="Jerome K.R."/>
            <person name="Mcnair B."/>
            <person name="Wallis C."/>
            <person name="Fang F."/>
        </authorList>
    </citation>
    <scope>NUCLEOTIDE SEQUENCE [LARGE SCALE GENOMIC DNA]</scope>
    <source>
        <strain evidence="5 7">BM1</strain>
    </source>
</reference>
<feature type="domain" description="Glycosyltransferase subfamily 4-like N-terminal" evidence="4">
    <location>
        <begin position="17"/>
        <end position="175"/>
    </location>
</feature>
<evidence type="ECO:0000313" key="5">
    <source>
        <dbReference type="EMBL" id="OPE54832.1"/>
    </source>
</evidence>
<dbReference type="Proteomes" id="UP000191039">
    <property type="component" value="Unassembled WGS sequence"/>
</dbReference>
<comment type="caution">
    <text evidence="6">The sequence shown here is derived from an EMBL/GenBank/DDBJ whole genome shotgun (WGS) entry which is preliminary data.</text>
</comment>
<dbReference type="EMBL" id="MIJD01000061">
    <property type="protein sequence ID" value="OPE54832.1"/>
    <property type="molecule type" value="Genomic_DNA"/>
</dbReference>
<dbReference type="Gene3D" id="3.40.50.2000">
    <property type="entry name" value="Glycogen Phosphorylase B"/>
    <property type="match status" value="2"/>
</dbReference>
<gene>
    <name evidence="5" type="ORF">BV510_08190</name>
    <name evidence="6" type="ORF">CRI78_01790</name>
</gene>
<sequence>MTTRVLMVTPGFRGRPGGVEVHCSELIAGLAAYDMDIDVITAARGVRRRTEKSYDDCRSTVYPAWRAQSMSIAPRVALGAAHRQFGADIVHVHSYHATTAIAALVTRRPVVFTPHYHGQQGHSVAAGLLHKAFRHLGGRVLRRADVVICVSRAERDLLIQDFPFVANKVEVIPNGAHVEDLRRAEPFPETAPTALCVGRLEPYKRFADVIRCFADVAPPARLVIIGGGSQYDELCSLVGELEIGDRVQLCGRVDTDIVRRWLRTATVVVSMSEHEAFGMVPLEAAAAGARVVLSDIPAHREVFADHLRGRGVVVDDDTSLARHISAQLAEGRPPTPADVPGWTSIADRTAEAYQRLMARSGSASVDRREPREAAR</sequence>
<dbReference type="CDD" id="cd03801">
    <property type="entry name" value="GT4_PimA-like"/>
    <property type="match status" value="1"/>
</dbReference>
<dbReference type="Proteomes" id="UP000220340">
    <property type="component" value="Unassembled WGS sequence"/>
</dbReference>
<evidence type="ECO:0000313" key="8">
    <source>
        <dbReference type="Proteomes" id="UP000220340"/>
    </source>
</evidence>
<keyword evidence="1" id="KW-0328">Glycosyltransferase</keyword>
<dbReference type="InterPro" id="IPR001296">
    <property type="entry name" value="Glyco_trans_1"/>
</dbReference>
<evidence type="ECO:0000256" key="2">
    <source>
        <dbReference type="ARBA" id="ARBA00022679"/>
    </source>
</evidence>
<accession>A0A1Q4HLI0</accession>
<evidence type="ECO:0000313" key="7">
    <source>
        <dbReference type="Proteomes" id="UP000191039"/>
    </source>
</evidence>
<dbReference type="STRING" id="1801.BRW64_01595"/>
<dbReference type="PANTHER" id="PTHR12526">
    <property type="entry name" value="GLYCOSYLTRANSFERASE"/>
    <property type="match status" value="1"/>
</dbReference>
<dbReference type="SUPFAM" id="SSF53756">
    <property type="entry name" value="UDP-Glycosyltransferase/glycogen phosphorylase"/>
    <property type="match status" value="1"/>
</dbReference>
<dbReference type="Pfam" id="PF00534">
    <property type="entry name" value="Glycos_transf_1"/>
    <property type="match status" value="1"/>
</dbReference>
<dbReference type="InterPro" id="IPR028098">
    <property type="entry name" value="Glyco_trans_4-like_N"/>
</dbReference>
<proteinExistence type="predicted"/>
<name>A0A1Q4HLI0_9MYCO</name>
<dbReference type="GO" id="GO:0016757">
    <property type="term" value="F:glycosyltransferase activity"/>
    <property type="evidence" value="ECO:0007669"/>
    <property type="project" value="UniProtKB-KW"/>
</dbReference>